<sequence length="278" mass="31102">MIGAENRGKPGFDRCYGRANLGRSNDIPRYSFDRFKNVATSTVDSVKGRRTTVALKIAMAVTGLFFVLFLLMHMYGNLKMFVGPEAYDGYAHWMRTILYPVLPHEGTLWVLRFVLLASILIHVWAAVTLWKRAGKARGQAYKVNTGKKITAIHSYTGSLMRWGGIALAFFIVFHILQFTSLHINAVGGTRADYVALGPYYRMIGSFQPENWWVYVIYLIAIAALAFHMHHGVWSALATLGLSRSNREKAYKVIADVVALAIFVGFMTPPTAILFGIIS</sequence>
<feature type="transmembrane region" description="Helical" evidence="1">
    <location>
        <begin position="252"/>
        <end position="277"/>
    </location>
</feature>
<evidence type="ECO:0000313" key="3">
    <source>
        <dbReference type="Proteomes" id="UP000054404"/>
    </source>
</evidence>
<feature type="transmembrane region" description="Helical" evidence="1">
    <location>
        <begin position="53"/>
        <end position="75"/>
    </location>
</feature>
<feature type="transmembrane region" description="Helical" evidence="1">
    <location>
        <begin position="151"/>
        <end position="176"/>
    </location>
</feature>
<dbReference type="GO" id="GO:0016020">
    <property type="term" value="C:membrane"/>
    <property type="evidence" value="ECO:0007669"/>
    <property type="project" value="InterPro"/>
</dbReference>
<dbReference type="InterPro" id="IPR034804">
    <property type="entry name" value="SQR/QFR_C/D"/>
</dbReference>
<gene>
    <name evidence="2" type="ORF">AQZ59_00966</name>
</gene>
<name>A0A0W1KIZ5_9ACTO</name>
<evidence type="ECO:0000256" key="1">
    <source>
        <dbReference type="SAM" id="Phobius"/>
    </source>
</evidence>
<comment type="caution">
    <text evidence="2">The sequence shown here is derived from an EMBL/GenBank/DDBJ whole genome shotgun (WGS) entry which is preliminary data.</text>
</comment>
<dbReference type="InterPro" id="IPR011138">
    <property type="entry name" value="Cytochrome_b-558"/>
</dbReference>
<dbReference type="NCBIfam" id="TIGR02046">
    <property type="entry name" value="sdhC_b558_fam"/>
    <property type="match status" value="1"/>
</dbReference>
<feature type="transmembrane region" description="Helical" evidence="1">
    <location>
        <begin position="109"/>
        <end position="130"/>
    </location>
</feature>
<reference evidence="2 3" key="1">
    <citation type="submission" date="2015-11" db="EMBL/GenBank/DDBJ databases">
        <title>Draft Genome Sequence of the Type Strain Trueperella bernardiae LCDC 89-0504T, Isolated from Blood Culture.</title>
        <authorList>
            <person name="Bernier A.-M."/>
            <person name="Bernard K."/>
        </authorList>
    </citation>
    <scope>NUCLEOTIDE SEQUENCE [LARGE SCALE GENOMIC DNA]</scope>
    <source>
        <strain evidence="2 3">LCDC 89-0504</strain>
    </source>
</reference>
<keyword evidence="1" id="KW-0472">Membrane</keyword>
<dbReference type="CDD" id="cd03498">
    <property type="entry name" value="SQR_TypeB_2_TM"/>
    <property type="match status" value="1"/>
</dbReference>
<evidence type="ECO:0000313" key="2">
    <source>
        <dbReference type="EMBL" id="KTF03994.1"/>
    </source>
</evidence>
<organism evidence="2 3">
    <name type="scientific">Trueperella bernardiae</name>
    <dbReference type="NCBI Taxonomy" id="59561"/>
    <lineage>
        <taxon>Bacteria</taxon>
        <taxon>Bacillati</taxon>
        <taxon>Actinomycetota</taxon>
        <taxon>Actinomycetes</taxon>
        <taxon>Actinomycetales</taxon>
        <taxon>Actinomycetaceae</taxon>
        <taxon>Trueperella</taxon>
    </lineage>
</organism>
<dbReference type="Gene3D" id="1.20.1300.10">
    <property type="entry name" value="Fumarate reductase/succinate dehydrogenase, transmembrane subunit"/>
    <property type="match status" value="1"/>
</dbReference>
<dbReference type="EMBL" id="LNIZ01000004">
    <property type="protein sequence ID" value="KTF03994.1"/>
    <property type="molecule type" value="Genomic_DNA"/>
</dbReference>
<dbReference type="STRING" id="59561.AQZ59_00966"/>
<keyword evidence="3" id="KW-1185">Reference proteome</keyword>
<dbReference type="SUPFAM" id="SSF81343">
    <property type="entry name" value="Fumarate reductase respiratory complex transmembrane subunits"/>
    <property type="match status" value="1"/>
</dbReference>
<protein>
    <submittedName>
        <fullName evidence="2">Succinate dehydrogenase/Fumarate reductase transmembrane subunit</fullName>
    </submittedName>
</protein>
<keyword evidence="1" id="KW-1133">Transmembrane helix</keyword>
<accession>A0A0W1KIZ5</accession>
<proteinExistence type="predicted"/>
<keyword evidence="1 2" id="KW-0812">Transmembrane</keyword>
<dbReference type="OrthoDB" id="9788081at2"/>
<dbReference type="Proteomes" id="UP000054404">
    <property type="component" value="Unassembled WGS sequence"/>
</dbReference>
<dbReference type="AlphaFoldDB" id="A0A0W1KIZ5"/>
<dbReference type="PATRIC" id="fig|59561.3.peg.959"/>
<feature type="transmembrane region" description="Helical" evidence="1">
    <location>
        <begin position="211"/>
        <end position="240"/>
    </location>
</feature>